<reference evidence="1 2" key="1">
    <citation type="submission" date="2022-06" db="EMBL/GenBank/DDBJ databases">
        <title>Actinoplanes abujensis sp. nov., isolated from Nigerian arid soil.</title>
        <authorList>
            <person name="Ding P."/>
        </authorList>
    </citation>
    <scope>NUCLEOTIDE SEQUENCE [LARGE SCALE GENOMIC DNA]</scope>
    <source>
        <strain evidence="2">TRM88002</strain>
    </source>
</reference>
<gene>
    <name evidence="1" type="ORF">LXN57_14955</name>
</gene>
<proteinExistence type="predicted"/>
<dbReference type="EMBL" id="JAMQOL010000017">
    <property type="protein sequence ID" value="MCM4078869.1"/>
    <property type="molecule type" value="Genomic_DNA"/>
</dbReference>
<dbReference type="RefSeq" id="WP_251798763.1">
    <property type="nucleotide sequence ID" value="NZ_JAMQOL010000017.1"/>
</dbReference>
<name>A0ABT0XYM0_9ACTN</name>
<sequence>METVLFTAKCPAVADEQERIDRSMARFVERFGTSWLGSPVILPTAEFFPGAYTGTQQDMRRAVVTVCGIMGVDASRIFVKFPHGRFEGC</sequence>
<keyword evidence="2" id="KW-1185">Reference proteome</keyword>
<accession>A0ABT0XYM0</accession>
<organism evidence="1 2">
    <name type="scientific">Paractinoplanes hotanensis</name>
    <dbReference type="NCBI Taxonomy" id="2906497"/>
    <lineage>
        <taxon>Bacteria</taxon>
        <taxon>Bacillati</taxon>
        <taxon>Actinomycetota</taxon>
        <taxon>Actinomycetes</taxon>
        <taxon>Micromonosporales</taxon>
        <taxon>Micromonosporaceae</taxon>
        <taxon>Paractinoplanes</taxon>
    </lineage>
</organism>
<comment type="caution">
    <text evidence="1">The sequence shown here is derived from an EMBL/GenBank/DDBJ whole genome shotgun (WGS) entry which is preliminary data.</text>
</comment>
<dbReference type="Proteomes" id="UP001523216">
    <property type="component" value="Unassembled WGS sequence"/>
</dbReference>
<evidence type="ECO:0000313" key="2">
    <source>
        <dbReference type="Proteomes" id="UP001523216"/>
    </source>
</evidence>
<evidence type="ECO:0000313" key="1">
    <source>
        <dbReference type="EMBL" id="MCM4078869.1"/>
    </source>
</evidence>
<protein>
    <submittedName>
        <fullName evidence="1">Uncharacterized protein</fullName>
    </submittedName>
</protein>